<keyword evidence="3" id="KW-0547">Nucleotide-binding</keyword>
<evidence type="ECO:0000313" key="12">
    <source>
        <dbReference type="EMBL" id="KAL1868592.1"/>
    </source>
</evidence>
<dbReference type="Gene3D" id="3.30.40.10">
    <property type="entry name" value="Zinc/RING finger domain, C3HC4 (zinc finger)"/>
    <property type="match status" value="1"/>
</dbReference>
<sequence length="643" mass="73036">MIYHGKSKLVSQDVVNDLQMFGVIITTYDEVRRSYPDFKPPDELTSESQIQAWWEETYKKHAGPLHQIKFRRIVLDEGHYIKNPESKVSIAVRALIGHYKWILSGTPVHNGNVEFFPYLDFLKAPHIGRYEVFINNYCNGDELSNMRLVNILKPIMFRRTHSARLFAMPILKLPDIGQRTVEVELCDAENKVYNWMIKMFIERINGLSEPKRVECQYRCILTMILKLRMFTSHLLTVQDVLKEIITQNAIKELQLLLENRTDADETDPTVSIVTVLTALTSGATPPEPPGTLEPKGLWGDQSAETRTKLITQFRKVMTDLHYSEAWDERLTRTTCPSCGSVPLDACVTSCMHLYCEECLLILDQCAQEQGSTQRICASCGEDIVETAQCGSVDDLNIDSTPPSSQSSRGNKKSRSTKNKGQKRKRTSEHNDDPDNSDDEFDWIPVAAHLMPSAKLTAMTETIAHWIEADPETKIVVFTQFQAVIRIVSAICQREEWGYTCLTGKMSIPSREKAMLDFRESADLRIMIASLKAGGVGLDLTMANKCILIDPWWNEAVQQQAYCRLFRIGQERNVEVVKLVVKGSIDEYMIDLQNRKSVEIDKTIGDAALSNRATVAELLKMFGRVEEDDDGVLRVIPDAEEQQE</sequence>
<name>A0ABR3WY66_9EURO</name>
<evidence type="ECO:0000256" key="2">
    <source>
        <dbReference type="ARBA" id="ARBA00022723"/>
    </source>
</evidence>
<evidence type="ECO:0000256" key="8">
    <source>
        <dbReference type="ARBA" id="ARBA00022840"/>
    </source>
</evidence>
<reference evidence="12 13" key="1">
    <citation type="journal article" date="2024" name="IMA Fungus">
        <title>IMA Genome - F19 : A genome assembly and annotation guide to empower mycologists, including annotated draft genome sequences of Ceratocystis pirilliformis, Diaporthe australafricana, Fusarium ophioides, Paecilomyces lecythidis, and Sporothrix stenoceras.</title>
        <authorList>
            <person name="Aylward J."/>
            <person name="Wilson A.M."/>
            <person name="Visagie C.M."/>
            <person name="Spraker J."/>
            <person name="Barnes I."/>
            <person name="Buitendag C."/>
            <person name="Ceriani C."/>
            <person name="Del Mar Angel L."/>
            <person name="du Plessis D."/>
            <person name="Fuchs T."/>
            <person name="Gasser K."/>
            <person name="Kramer D."/>
            <person name="Li W."/>
            <person name="Munsamy K."/>
            <person name="Piso A."/>
            <person name="Price J.L."/>
            <person name="Sonnekus B."/>
            <person name="Thomas C."/>
            <person name="van der Nest A."/>
            <person name="van Dijk A."/>
            <person name="van Heerden A."/>
            <person name="van Vuuren N."/>
            <person name="Yilmaz N."/>
            <person name="Duong T.A."/>
            <person name="van der Merwe N.A."/>
            <person name="Wingfield M.J."/>
            <person name="Wingfield B.D."/>
        </authorList>
    </citation>
    <scope>NUCLEOTIDE SEQUENCE [LARGE SCALE GENOMIC DNA]</scope>
    <source>
        <strain evidence="12 13">CMW 18167</strain>
    </source>
</reference>
<dbReference type="PANTHER" id="PTHR45626">
    <property type="entry name" value="TRANSCRIPTION TERMINATION FACTOR 2-RELATED"/>
    <property type="match status" value="1"/>
</dbReference>
<keyword evidence="8" id="KW-0067">ATP-binding</keyword>
<evidence type="ECO:0000313" key="13">
    <source>
        <dbReference type="Proteomes" id="UP001583193"/>
    </source>
</evidence>
<dbReference type="SUPFAM" id="SSF52540">
    <property type="entry name" value="P-loop containing nucleoside triphosphate hydrolases"/>
    <property type="match status" value="1"/>
</dbReference>
<dbReference type="Gene3D" id="3.40.50.10810">
    <property type="entry name" value="Tandem AAA-ATPase domain"/>
    <property type="match status" value="1"/>
</dbReference>
<evidence type="ECO:0000259" key="11">
    <source>
        <dbReference type="PROSITE" id="PS51194"/>
    </source>
</evidence>
<feature type="compositionally biased region" description="Polar residues" evidence="9">
    <location>
        <begin position="397"/>
        <end position="408"/>
    </location>
</feature>
<dbReference type="Proteomes" id="UP001583193">
    <property type="component" value="Unassembled WGS sequence"/>
</dbReference>
<dbReference type="PANTHER" id="PTHR45626:SF17">
    <property type="entry name" value="HELICASE-LIKE TRANSCRIPTION FACTOR"/>
    <property type="match status" value="1"/>
</dbReference>
<feature type="domain" description="Helicase C-terminal" evidence="11">
    <location>
        <begin position="461"/>
        <end position="607"/>
    </location>
</feature>
<proteinExistence type="inferred from homology"/>
<evidence type="ECO:0000256" key="3">
    <source>
        <dbReference type="ARBA" id="ARBA00022741"/>
    </source>
</evidence>
<evidence type="ECO:0000256" key="1">
    <source>
        <dbReference type="ARBA" id="ARBA00007025"/>
    </source>
</evidence>
<dbReference type="SMART" id="SM00490">
    <property type="entry name" value="HELICc"/>
    <property type="match status" value="1"/>
</dbReference>
<evidence type="ECO:0000256" key="9">
    <source>
        <dbReference type="SAM" id="MobiDB-lite"/>
    </source>
</evidence>
<evidence type="ECO:0000256" key="6">
    <source>
        <dbReference type="ARBA" id="ARBA00022806"/>
    </source>
</evidence>
<comment type="similarity">
    <text evidence="1">Belongs to the SNF2/RAD54 helicase family.</text>
</comment>
<keyword evidence="5" id="KW-0378">Hydrolase</keyword>
<feature type="compositionally biased region" description="Basic residues" evidence="9">
    <location>
        <begin position="409"/>
        <end position="426"/>
    </location>
</feature>
<organism evidence="12 13">
    <name type="scientific">Paecilomyces lecythidis</name>
    <dbReference type="NCBI Taxonomy" id="3004212"/>
    <lineage>
        <taxon>Eukaryota</taxon>
        <taxon>Fungi</taxon>
        <taxon>Dikarya</taxon>
        <taxon>Ascomycota</taxon>
        <taxon>Pezizomycotina</taxon>
        <taxon>Eurotiomycetes</taxon>
        <taxon>Eurotiomycetidae</taxon>
        <taxon>Eurotiales</taxon>
        <taxon>Thermoascaceae</taxon>
        <taxon>Paecilomyces</taxon>
    </lineage>
</organism>
<evidence type="ECO:0000259" key="10">
    <source>
        <dbReference type="PROSITE" id="PS51192"/>
    </source>
</evidence>
<dbReference type="InterPro" id="IPR027417">
    <property type="entry name" value="P-loop_NTPase"/>
</dbReference>
<dbReference type="CDD" id="cd18793">
    <property type="entry name" value="SF2_C_SNF"/>
    <property type="match status" value="1"/>
</dbReference>
<dbReference type="Gene3D" id="3.40.50.300">
    <property type="entry name" value="P-loop containing nucleotide triphosphate hydrolases"/>
    <property type="match status" value="1"/>
</dbReference>
<dbReference type="CDD" id="cd18008">
    <property type="entry name" value="DEXDc_SHPRH-like"/>
    <property type="match status" value="1"/>
</dbReference>
<dbReference type="PROSITE" id="PS51194">
    <property type="entry name" value="HELICASE_CTER"/>
    <property type="match status" value="1"/>
</dbReference>
<dbReference type="InterPro" id="IPR017907">
    <property type="entry name" value="Znf_RING_CS"/>
</dbReference>
<keyword evidence="13" id="KW-1185">Reference proteome</keyword>
<evidence type="ECO:0000256" key="5">
    <source>
        <dbReference type="ARBA" id="ARBA00022801"/>
    </source>
</evidence>
<dbReference type="PROSITE" id="PS51192">
    <property type="entry name" value="HELICASE_ATP_BIND_1"/>
    <property type="match status" value="1"/>
</dbReference>
<dbReference type="InterPro" id="IPR014001">
    <property type="entry name" value="Helicase_ATP-bd"/>
</dbReference>
<keyword evidence="2" id="KW-0479">Metal-binding</keyword>
<comment type="caution">
    <text evidence="12">The sequence shown here is derived from an EMBL/GenBank/DDBJ whole genome shotgun (WGS) entry which is preliminary data.</text>
</comment>
<dbReference type="EMBL" id="JAVDPF010000038">
    <property type="protein sequence ID" value="KAL1868592.1"/>
    <property type="molecule type" value="Genomic_DNA"/>
</dbReference>
<dbReference type="InterPro" id="IPR013083">
    <property type="entry name" value="Znf_RING/FYVE/PHD"/>
</dbReference>
<keyword evidence="6" id="KW-0347">Helicase</keyword>
<dbReference type="Pfam" id="PF00271">
    <property type="entry name" value="Helicase_C"/>
    <property type="match status" value="1"/>
</dbReference>
<dbReference type="InterPro" id="IPR038718">
    <property type="entry name" value="SNF2-like_sf"/>
</dbReference>
<gene>
    <name evidence="12" type="ORF">Plec18167_008183</name>
</gene>
<dbReference type="InterPro" id="IPR001650">
    <property type="entry name" value="Helicase_C-like"/>
</dbReference>
<dbReference type="InterPro" id="IPR049730">
    <property type="entry name" value="SNF2/RAD54-like_C"/>
</dbReference>
<accession>A0ABR3WY66</accession>
<dbReference type="InterPro" id="IPR050628">
    <property type="entry name" value="SNF2_RAD54_helicase_TF"/>
</dbReference>
<evidence type="ECO:0000256" key="4">
    <source>
        <dbReference type="ARBA" id="ARBA00022771"/>
    </source>
</evidence>
<keyword evidence="7" id="KW-0862">Zinc</keyword>
<feature type="domain" description="Helicase ATP-binding" evidence="10">
    <location>
        <begin position="1"/>
        <end position="125"/>
    </location>
</feature>
<keyword evidence="4" id="KW-0863">Zinc-finger</keyword>
<dbReference type="InterPro" id="IPR000330">
    <property type="entry name" value="SNF2_N"/>
</dbReference>
<dbReference type="Pfam" id="PF00176">
    <property type="entry name" value="SNF2-rel_dom"/>
    <property type="match status" value="1"/>
</dbReference>
<evidence type="ECO:0000256" key="7">
    <source>
        <dbReference type="ARBA" id="ARBA00022833"/>
    </source>
</evidence>
<feature type="region of interest" description="Disordered" evidence="9">
    <location>
        <begin position="394"/>
        <end position="438"/>
    </location>
</feature>
<dbReference type="SUPFAM" id="SSF57850">
    <property type="entry name" value="RING/U-box"/>
    <property type="match status" value="1"/>
</dbReference>
<dbReference type="PROSITE" id="PS00518">
    <property type="entry name" value="ZF_RING_1"/>
    <property type="match status" value="1"/>
</dbReference>
<protein>
    <submittedName>
        <fullName evidence="12">Uncharacterized protein</fullName>
    </submittedName>
</protein>